<evidence type="ECO:0000256" key="1">
    <source>
        <dbReference type="SAM" id="SignalP"/>
    </source>
</evidence>
<name>A0A918Z0Y3_9GAMM</name>
<dbReference type="InterPro" id="IPR051781">
    <property type="entry name" value="Metallo-dep_Hydrolase"/>
</dbReference>
<comment type="caution">
    <text evidence="3">The sequence shown here is derived from an EMBL/GenBank/DDBJ whole genome shotgun (WGS) entry which is preliminary data.</text>
</comment>
<protein>
    <recommendedName>
        <fullName evidence="2">Amidohydrolase-related domain-containing protein</fullName>
    </recommendedName>
</protein>
<evidence type="ECO:0000313" key="3">
    <source>
        <dbReference type="EMBL" id="GHE32961.1"/>
    </source>
</evidence>
<dbReference type="EMBL" id="BNCF01000006">
    <property type="protein sequence ID" value="GHE32961.1"/>
    <property type="molecule type" value="Genomic_DNA"/>
</dbReference>
<sequence length="487" mass="53643">MRTFSRTRTRLLATYALVAGTLALQPLAPAYAETAISLDNVRILDPERGTTSVARCIRIEGQRIAAITAAGARRCLRDADRLDAEGRFAVPGFIDMHAHLTLGPLELRRERGELRMIAGADDDIARHNAQRLVAFGVTSVRNPGGDLQAAARYATWRSQSDAVGPESFDAGPVIHNAPIEGLSVAVRTPEEMREVVAGQVAQGADWIKLYTGLSPTLLKAGIDAAHAHGRPAVAHLDEVPWTAALPMGLDGIVHLMPTSPELLPDEERQAWQSERRPGTFAFFEWWEHFNPDGPEADRLVEAFDRHRPVFDATLVAFHAAFVQDRDGAYKDDARRYAHSRLHASWKGWFTFALGWEAADFERARAIWPKVQRLAQRLYGTRARVTVGTDMSNPWIAPGISMHREMELLAESGVPTARVLQAATANAADALGIGDRVGRIRRGYEADLVLLERNPLDDIRHTRSIHTVVIDGRVLPPAQLAILKGETP</sequence>
<dbReference type="GO" id="GO:0016810">
    <property type="term" value="F:hydrolase activity, acting on carbon-nitrogen (but not peptide) bonds"/>
    <property type="evidence" value="ECO:0007669"/>
    <property type="project" value="InterPro"/>
</dbReference>
<dbReference type="PANTHER" id="PTHR43135:SF3">
    <property type="entry name" value="ALPHA-D-RIBOSE 1-METHYLPHOSPHONATE 5-TRIPHOSPHATE DIPHOSPHATASE"/>
    <property type="match status" value="1"/>
</dbReference>
<dbReference type="SUPFAM" id="SSF51338">
    <property type="entry name" value="Composite domain of metallo-dependent hydrolases"/>
    <property type="match status" value="1"/>
</dbReference>
<feature type="domain" description="Amidohydrolase-related" evidence="2">
    <location>
        <begin position="382"/>
        <end position="473"/>
    </location>
</feature>
<dbReference type="PANTHER" id="PTHR43135">
    <property type="entry name" value="ALPHA-D-RIBOSE 1-METHYLPHOSPHONATE 5-TRIPHOSPHATE DIPHOSPHATASE"/>
    <property type="match status" value="1"/>
</dbReference>
<dbReference type="InterPro" id="IPR032466">
    <property type="entry name" value="Metal_Hydrolase"/>
</dbReference>
<gene>
    <name evidence="3" type="ORF">GCM10007167_13770</name>
</gene>
<dbReference type="SUPFAM" id="SSF51556">
    <property type="entry name" value="Metallo-dependent hydrolases"/>
    <property type="match status" value="1"/>
</dbReference>
<dbReference type="Pfam" id="PF01979">
    <property type="entry name" value="Amidohydro_1"/>
    <property type="match status" value="1"/>
</dbReference>
<dbReference type="AlphaFoldDB" id="A0A918Z0Y3"/>
<evidence type="ECO:0000259" key="2">
    <source>
        <dbReference type="Pfam" id="PF01979"/>
    </source>
</evidence>
<feature type="chain" id="PRO_5037552805" description="Amidohydrolase-related domain-containing protein" evidence="1">
    <location>
        <begin position="33"/>
        <end position="487"/>
    </location>
</feature>
<keyword evidence="1" id="KW-0732">Signal</keyword>
<dbReference type="Gene3D" id="3.20.20.140">
    <property type="entry name" value="Metal-dependent hydrolases"/>
    <property type="match status" value="1"/>
</dbReference>
<dbReference type="Proteomes" id="UP000636453">
    <property type="component" value="Unassembled WGS sequence"/>
</dbReference>
<dbReference type="InterPro" id="IPR006680">
    <property type="entry name" value="Amidohydro-rel"/>
</dbReference>
<reference evidence="3" key="2">
    <citation type="submission" date="2020-09" db="EMBL/GenBank/DDBJ databases">
        <authorList>
            <person name="Sun Q."/>
            <person name="Kim S."/>
        </authorList>
    </citation>
    <scope>NUCLEOTIDE SEQUENCE</scope>
    <source>
        <strain evidence="3">KCTC 32020</strain>
    </source>
</reference>
<accession>A0A918Z0Y3</accession>
<evidence type="ECO:0000313" key="4">
    <source>
        <dbReference type="Proteomes" id="UP000636453"/>
    </source>
</evidence>
<organism evidence="3 4">
    <name type="scientific">Vulcaniibacterium thermophilum</name>
    <dbReference type="NCBI Taxonomy" id="1169913"/>
    <lineage>
        <taxon>Bacteria</taxon>
        <taxon>Pseudomonadati</taxon>
        <taxon>Pseudomonadota</taxon>
        <taxon>Gammaproteobacteria</taxon>
        <taxon>Lysobacterales</taxon>
        <taxon>Lysobacteraceae</taxon>
        <taxon>Vulcaniibacterium</taxon>
    </lineage>
</organism>
<keyword evidence="4" id="KW-1185">Reference proteome</keyword>
<reference evidence="3" key="1">
    <citation type="journal article" date="2014" name="Int. J. Syst. Evol. Microbiol.">
        <title>Complete genome sequence of Corynebacterium casei LMG S-19264T (=DSM 44701T), isolated from a smear-ripened cheese.</title>
        <authorList>
            <consortium name="US DOE Joint Genome Institute (JGI-PGF)"/>
            <person name="Walter F."/>
            <person name="Albersmeier A."/>
            <person name="Kalinowski J."/>
            <person name="Ruckert C."/>
        </authorList>
    </citation>
    <scope>NUCLEOTIDE SEQUENCE</scope>
    <source>
        <strain evidence="3">KCTC 32020</strain>
    </source>
</reference>
<dbReference type="Gene3D" id="2.30.40.10">
    <property type="entry name" value="Urease, subunit C, domain 1"/>
    <property type="match status" value="1"/>
</dbReference>
<dbReference type="InterPro" id="IPR011059">
    <property type="entry name" value="Metal-dep_hydrolase_composite"/>
</dbReference>
<dbReference type="RefSeq" id="WP_186761025.1">
    <property type="nucleotide sequence ID" value="NZ_BNCF01000006.1"/>
</dbReference>
<proteinExistence type="predicted"/>
<feature type="signal peptide" evidence="1">
    <location>
        <begin position="1"/>
        <end position="32"/>
    </location>
</feature>